<evidence type="ECO:0000259" key="2">
    <source>
        <dbReference type="Pfam" id="PF04389"/>
    </source>
</evidence>
<feature type="chain" id="PRO_5045913718" description="Peptidase M28 domain-containing protein" evidence="1">
    <location>
        <begin position="26"/>
        <end position="668"/>
    </location>
</feature>
<dbReference type="InterPro" id="IPR045175">
    <property type="entry name" value="M28_fam"/>
</dbReference>
<evidence type="ECO:0000256" key="1">
    <source>
        <dbReference type="SAM" id="SignalP"/>
    </source>
</evidence>
<accession>A0ABS4FQG2</accession>
<reference evidence="3 4" key="1">
    <citation type="submission" date="2021-03" db="EMBL/GenBank/DDBJ databases">
        <title>Genomic Encyclopedia of Type Strains, Phase IV (KMG-IV): sequencing the most valuable type-strain genomes for metagenomic binning, comparative biology and taxonomic classification.</title>
        <authorList>
            <person name="Goeker M."/>
        </authorList>
    </citation>
    <scope>NUCLEOTIDE SEQUENCE [LARGE SCALE GENOMIC DNA]</scope>
    <source>
        <strain evidence="3 4">DSM 14349</strain>
    </source>
</reference>
<dbReference type="PROSITE" id="PS51257">
    <property type="entry name" value="PROKAR_LIPOPROTEIN"/>
    <property type="match status" value="1"/>
</dbReference>
<dbReference type="Proteomes" id="UP001519272">
    <property type="component" value="Unassembled WGS sequence"/>
</dbReference>
<evidence type="ECO:0000313" key="3">
    <source>
        <dbReference type="EMBL" id="MBP1904821.1"/>
    </source>
</evidence>
<evidence type="ECO:0000313" key="4">
    <source>
        <dbReference type="Proteomes" id="UP001519272"/>
    </source>
</evidence>
<dbReference type="InterPro" id="IPR007484">
    <property type="entry name" value="Peptidase_M28"/>
</dbReference>
<dbReference type="PANTHER" id="PTHR12147">
    <property type="entry name" value="METALLOPEPTIDASE M28 FAMILY MEMBER"/>
    <property type="match status" value="1"/>
</dbReference>
<feature type="signal peptide" evidence="1">
    <location>
        <begin position="1"/>
        <end position="25"/>
    </location>
</feature>
<sequence>MHTYRTNKITMAIVIMMSVFSLALAGCQASTSKPSEPMEVIEQLTSNKMMGRLPGTEGNLKASEYVEKQFQLIGLKPFKGNSFKQSYQQDFFDPNKQTYMMKVNLKDGTSKEFKYGHDYVEQRVNFKFNTEADFTFDINDVDLGKKVLILEDMKSYDMTKQQIQPKAILISTSNLKKLLPTESKEQPFYQISPDTYQWLYTHMDQIQKMQLSMELEKESIQVNNIVGVIAGKQNQDQRQAIVISGHFDHVGWNTGKKEEIYRGAVDNASGVAAMLKLASLLQENASKTPFESDLIFVAFNGEESHFQGSKKFVAQLGNTYEHVFNINLDCLGVIDGGKAMLDGEENDVLVNSMLDFFHEKGVSAVKSNIIGSDHLSFSAEGIPALTVTQEEYNFIHTKTDTLERIDEVMLTKMITIVHQYILKNEPTLAQMKQQGKTEMPVNSILSPEQEKYYDELGKQVEQERKNMKLGQYMYKGTKEKSLGVIKESEGYSTIDQIKKDFDKMIVLPSLANYVFDSARIRINWDNDKMLGFDSIELNKKYEIQFNTQDIVDLFLTYRNKDNKALRVLLSKEKIQYLEGEGVTIATKTYGEQEYTIASTEKNIMLYTDIKIKDTTYFIQIYGEQFNISEQNGVKEEISILDWPKDESYQHIKFTHELPWKDIITKLGF</sequence>
<feature type="domain" description="Peptidase M28" evidence="2">
    <location>
        <begin position="224"/>
        <end position="420"/>
    </location>
</feature>
<dbReference type="EMBL" id="JAGGKG010000005">
    <property type="protein sequence ID" value="MBP1904821.1"/>
    <property type="molecule type" value="Genomic_DNA"/>
</dbReference>
<gene>
    <name evidence="3" type="ORF">J2Z32_001445</name>
</gene>
<organism evidence="3 4">
    <name type="scientific">Paenibacillus turicensis</name>
    <dbReference type="NCBI Taxonomy" id="160487"/>
    <lineage>
        <taxon>Bacteria</taxon>
        <taxon>Bacillati</taxon>
        <taxon>Bacillota</taxon>
        <taxon>Bacilli</taxon>
        <taxon>Bacillales</taxon>
        <taxon>Paenibacillaceae</taxon>
        <taxon>Paenibacillus</taxon>
    </lineage>
</organism>
<name>A0ABS4FQG2_9BACL</name>
<dbReference type="Gene3D" id="3.40.630.10">
    <property type="entry name" value="Zn peptidases"/>
    <property type="match status" value="1"/>
</dbReference>
<dbReference type="Pfam" id="PF04389">
    <property type="entry name" value="Peptidase_M28"/>
    <property type="match status" value="1"/>
</dbReference>
<proteinExistence type="predicted"/>
<comment type="caution">
    <text evidence="3">The sequence shown here is derived from an EMBL/GenBank/DDBJ whole genome shotgun (WGS) entry which is preliminary data.</text>
</comment>
<keyword evidence="1" id="KW-0732">Signal</keyword>
<dbReference type="PANTHER" id="PTHR12147:SF26">
    <property type="entry name" value="PEPTIDASE M28 DOMAIN-CONTAINING PROTEIN"/>
    <property type="match status" value="1"/>
</dbReference>
<keyword evidence="4" id="KW-1185">Reference proteome</keyword>
<dbReference type="SUPFAM" id="SSF53187">
    <property type="entry name" value="Zn-dependent exopeptidases"/>
    <property type="match status" value="1"/>
</dbReference>
<dbReference type="RefSeq" id="WP_210088493.1">
    <property type="nucleotide sequence ID" value="NZ_JAGGKG010000005.1"/>
</dbReference>
<protein>
    <recommendedName>
        <fullName evidence="2">Peptidase M28 domain-containing protein</fullName>
    </recommendedName>
</protein>
<dbReference type="Gene3D" id="3.50.30.30">
    <property type="match status" value="1"/>
</dbReference>